<accession>A0ABD3T7Z2</accession>
<dbReference type="AlphaFoldDB" id="A0ABD3T7Z2"/>
<reference evidence="1 2" key="1">
    <citation type="submission" date="2024-11" db="EMBL/GenBank/DDBJ databases">
        <title>Chromosome-level genome assembly of the freshwater bivalve Anodonta woodiana.</title>
        <authorList>
            <person name="Chen X."/>
        </authorList>
    </citation>
    <scope>NUCLEOTIDE SEQUENCE [LARGE SCALE GENOMIC DNA]</scope>
    <source>
        <strain evidence="1">MN2024</strain>
        <tissue evidence="1">Gills</tissue>
    </source>
</reference>
<dbReference type="Proteomes" id="UP001634394">
    <property type="component" value="Unassembled WGS sequence"/>
</dbReference>
<evidence type="ECO:0000313" key="1">
    <source>
        <dbReference type="EMBL" id="KAL3832675.1"/>
    </source>
</evidence>
<comment type="caution">
    <text evidence="1">The sequence shown here is derived from an EMBL/GenBank/DDBJ whole genome shotgun (WGS) entry which is preliminary data.</text>
</comment>
<gene>
    <name evidence="1" type="ORF">ACJMK2_024297</name>
</gene>
<dbReference type="PANTHER" id="PTHR31751">
    <property type="entry name" value="SI:CH211-108C17.2-RELATED-RELATED"/>
    <property type="match status" value="1"/>
</dbReference>
<protein>
    <submittedName>
        <fullName evidence="1">Uncharacterized protein</fullName>
    </submittedName>
</protein>
<proteinExistence type="predicted"/>
<organism evidence="1 2">
    <name type="scientific">Sinanodonta woodiana</name>
    <name type="common">Chinese pond mussel</name>
    <name type="synonym">Anodonta woodiana</name>
    <dbReference type="NCBI Taxonomy" id="1069815"/>
    <lineage>
        <taxon>Eukaryota</taxon>
        <taxon>Metazoa</taxon>
        <taxon>Spiralia</taxon>
        <taxon>Lophotrochozoa</taxon>
        <taxon>Mollusca</taxon>
        <taxon>Bivalvia</taxon>
        <taxon>Autobranchia</taxon>
        <taxon>Heteroconchia</taxon>
        <taxon>Palaeoheterodonta</taxon>
        <taxon>Unionida</taxon>
        <taxon>Unionoidea</taxon>
        <taxon>Unionidae</taxon>
        <taxon>Unioninae</taxon>
        <taxon>Sinanodonta</taxon>
    </lineage>
</organism>
<sequence>MEMSYPTTKHSHDIWHVTKNLGKKIMKVAKQKENGVLLQWAKDIINHFWFSCKTASNYEHFLSIWRSVLHHITNKDEWILSHGQGINKCLHEPLSENEERTKPWLDPEEDAKVLKTLAQVLLNQRFLNRVDYYLNFRFAYTPPVCRIRNELAALDHSIHSDRGVMRNKEGVIVKKHIPISGILFRKPSSVDLKTNGMRRRRELMEDDPRRIGRNLAPEEPPSTQVLVKEKISRF</sequence>
<dbReference type="PANTHER" id="PTHR31751:SF7">
    <property type="entry name" value="THAP-TYPE DOMAIN-CONTAINING PROTEIN"/>
    <property type="match status" value="1"/>
</dbReference>
<name>A0ABD3T7Z2_SINWO</name>
<keyword evidence="2" id="KW-1185">Reference proteome</keyword>
<dbReference type="EMBL" id="JBJQND010000019">
    <property type="protein sequence ID" value="KAL3832675.1"/>
    <property type="molecule type" value="Genomic_DNA"/>
</dbReference>
<evidence type="ECO:0000313" key="2">
    <source>
        <dbReference type="Proteomes" id="UP001634394"/>
    </source>
</evidence>